<dbReference type="EMBL" id="JAHLFP010000062">
    <property type="protein sequence ID" value="MBU3806649.1"/>
    <property type="molecule type" value="Genomic_DNA"/>
</dbReference>
<sequence>MNIWNHNRRKAQQAARYDVAAELLAFLEQMKQQYAGVQKLPSCSKEEFVLMLIGVGLLRKVPGMRPTLSMDFDQLVENQGAVRTHCVRNYRQGELVGVRSAGVHNPWGIPAVCHFLGGQPLF</sequence>
<evidence type="ECO:0000313" key="2">
    <source>
        <dbReference type="Proteomes" id="UP000713596"/>
    </source>
</evidence>
<dbReference type="Proteomes" id="UP000713596">
    <property type="component" value="Unassembled WGS sequence"/>
</dbReference>
<evidence type="ECO:0000313" key="1">
    <source>
        <dbReference type="EMBL" id="MBU3806649.1"/>
    </source>
</evidence>
<proteinExistence type="predicted"/>
<gene>
    <name evidence="1" type="ORF">H9882_07150</name>
</gene>
<dbReference type="AlphaFoldDB" id="A0A948WRS8"/>
<protein>
    <submittedName>
        <fullName evidence="1">Uncharacterized protein</fullName>
    </submittedName>
</protein>
<comment type="caution">
    <text evidence="1">The sequence shown here is derived from an EMBL/GenBank/DDBJ whole genome shotgun (WGS) entry which is preliminary data.</text>
</comment>
<reference evidence="1" key="1">
    <citation type="journal article" date="2021" name="PeerJ">
        <title>Extensive microbial diversity within the chicken gut microbiome revealed by metagenomics and culture.</title>
        <authorList>
            <person name="Gilroy R."/>
            <person name="Ravi A."/>
            <person name="Getino M."/>
            <person name="Pursley I."/>
            <person name="Horton D.L."/>
            <person name="Alikhan N.F."/>
            <person name="Baker D."/>
            <person name="Gharbi K."/>
            <person name="Hall N."/>
            <person name="Watson M."/>
            <person name="Adriaenssens E.M."/>
            <person name="Foster-Nyarko E."/>
            <person name="Jarju S."/>
            <person name="Secka A."/>
            <person name="Antonio M."/>
            <person name="Oren A."/>
            <person name="Chaudhuri R.R."/>
            <person name="La Ragione R."/>
            <person name="Hildebrand F."/>
            <person name="Pallen M.J."/>
        </authorList>
    </citation>
    <scope>NUCLEOTIDE SEQUENCE</scope>
    <source>
        <strain evidence="1">B5_2728</strain>
    </source>
</reference>
<reference evidence="1" key="2">
    <citation type="submission" date="2021-04" db="EMBL/GenBank/DDBJ databases">
        <authorList>
            <person name="Gilroy R."/>
        </authorList>
    </citation>
    <scope>NUCLEOTIDE SEQUENCE</scope>
    <source>
        <strain evidence="1">B5_2728</strain>
    </source>
</reference>
<organism evidence="1 2">
    <name type="scientific">Candidatus Allofournierella pullistercoris</name>
    <dbReference type="NCBI Taxonomy" id="2838597"/>
    <lineage>
        <taxon>Bacteria</taxon>
        <taxon>Bacillati</taxon>
        <taxon>Bacillota</taxon>
        <taxon>Clostridia</taxon>
        <taxon>Eubacteriales</taxon>
        <taxon>Oscillospiraceae</taxon>
        <taxon>Allofournierella</taxon>
    </lineage>
</organism>
<name>A0A948WRS8_9FIRM</name>
<accession>A0A948WRS8</accession>